<dbReference type="OrthoDB" id="432970at2759"/>
<accession>A0A9Q8ZBK9</accession>
<dbReference type="AlphaFoldDB" id="A0A9Q8ZBK9"/>
<keyword evidence="3" id="KW-0862">Zinc</keyword>
<dbReference type="SUPFAM" id="SSF144232">
    <property type="entry name" value="HIT/MYND zinc finger-like"/>
    <property type="match status" value="1"/>
</dbReference>
<dbReference type="VEuPathDB" id="FungiDB:yc1106_06371"/>
<protein>
    <recommendedName>
        <fullName evidence="5">MYND-type domain-containing protein</fullName>
    </recommendedName>
</protein>
<evidence type="ECO:0000259" key="5">
    <source>
        <dbReference type="PROSITE" id="PS50865"/>
    </source>
</evidence>
<name>A0A9Q8ZBK9_CURCL</name>
<dbReference type="GO" id="GO:0000981">
    <property type="term" value="F:DNA-binding transcription factor activity, RNA polymerase II-specific"/>
    <property type="evidence" value="ECO:0007669"/>
    <property type="project" value="TreeGrafter"/>
</dbReference>
<dbReference type="InterPro" id="IPR024119">
    <property type="entry name" value="TF_DEAF-1"/>
</dbReference>
<dbReference type="GO" id="GO:0005634">
    <property type="term" value="C:nucleus"/>
    <property type="evidence" value="ECO:0007669"/>
    <property type="project" value="TreeGrafter"/>
</dbReference>
<evidence type="ECO:0000256" key="4">
    <source>
        <dbReference type="PROSITE-ProRule" id="PRU00134"/>
    </source>
</evidence>
<dbReference type="PANTHER" id="PTHR10237:SF14">
    <property type="entry name" value="MYND-TYPE DOMAIN-CONTAINING PROTEIN"/>
    <property type="match status" value="1"/>
</dbReference>
<evidence type="ECO:0000256" key="2">
    <source>
        <dbReference type="ARBA" id="ARBA00022771"/>
    </source>
</evidence>
<keyword evidence="2 4" id="KW-0863">Zinc-finger</keyword>
<sequence length="252" mass="27740">MSETALKCSACGKTATDKGVVTLNRCSRCKKTIYCNRDCQKADWKTHKKICAQQANAGTAKSNSTSSNSHFAPALNDLEQHVPNPFTRLDQGKYLHDHPKLDVFKLLIDSFRLLQEDDLQFDLKVTLESVCTGAASSIEPFKKYLTLAATRPGLLPPWWTPETQRECEEFGESGAWNSLHKIVTKAEVIAHYGGSLVPVQLRMLADAIVGMGTMGRDGTAMRKMMCEVESGGPEEGICTVVLSMNLGFDGRH</sequence>
<keyword evidence="1" id="KW-0479">Metal-binding</keyword>
<feature type="domain" description="MYND-type" evidence="5">
    <location>
        <begin position="8"/>
        <end position="51"/>
    </location>
</feature>
<proteinExistence type="predicted"/>
<keyword evidence="7" id="KW-1185">Reference proteome</keyword>
<evidence type="ECO:0000256" key="3">
    <source>
        <dbReference type="ARBA" id="ARBA00022833"/>
    </source>
</evidence>
<dbReference type="PROSITE" id="PS50865">
    <property type="entry name" value="ZF_MYND_2"/>
    <property type="match status" value="1"/>
</dbReference>
<dbReference type="GO" id="GO:0008270">
    <property type="term" value="F:zinc ion binding"/>
    <property type="evidence" value="ECO:0007669"/>
    <property type="project" value="UniProtKB-KW"/>
</dbReference>
<dbReference type="InterPro" id="IPR002893">
    <property type="entry name" value="Znf_MYND"/>
</dbReference>
<organism evidence="6 7">
    <name type="scientific">Curvularia clavata</name>
    <dbReference type="NCBI Taxonomy" id="95742"/>
    <lineage>
        <taxon>Eukaryota</taxon>
        <taxon>Fungi</taxon>
        <taxon>Dikarya</taxon>
        <taxon>Ascomycota</taxon>
        <taxon>Pezizomycotina</taxon>
        <taxon>Dothideomycetes</taxon>
        <taxon>Pleosporomycetidae</taxon>
        <taxon>Pleosporales</taxon>
        <taxon>Pleosporineae</taxon>
        <taxon>Pleosporaceae</taxon>
        <taxon>Curvularia</taxon>
    </lineage>
</organism>
<reference evidence="6" key="1">
    <citation type="submission" date="2021-12" db="EMBL/GenBank/DDBJ databases">
        <title>Curvularia clavata genome.</title>
        <authorList>
            <person name="Cao Y."/>
        </authorList>
    </citation>
    <scope>NUCLEOTIDE SEQUENCE</scope>
    <source>
        <strain evidence="6">Yc1106</strain>
    </source>
</reference>
<dbReference type="PANTHER" id="PTHR10237">
    <property type="entry name" value="DEFORMED EPIDERMAL AUTOREGULATORY FACTOR 1 HOMOLOG SUPPRESSIN"/>
    <property type="match status" value="1"/>
</dbReference>
<dbReference type="Gene3D" id="6.10.140.2220">
    <property type="match status" value="1"/>
</dbReference>
<dbReference type="EMBL" id="CP089277">
    <property type="protein sequence ID" value="USP79097.1"/>
    <property type="molecule type" value="Genomic_DNA"/>
</dbReference>
<dbReference type="Proteomes" id="UP001056012">
    <property type="component" value="Chromosome 4"/>
</dbReference>
<dbReference type="Pfam" id="PF01753">
    <property type="entry name" value="zf-MYND"/>
    <property type="match status" value="1"/>
</dbReference>
<evidence type="ECO:0000313" key="6">
    <source>
        <dbReference type="EMBL" id="USP79097.1"/>
    </source>
</evidence>
<evidence type="ECO:0000313" key="7">
    <source>
        <dbReference type="Proteomes" id="UP001056012"/>
    </source>
</evidence>
<gene>
    <name evidence="6" type="ORF">yc1106_06371</name>
</gene>
<dbReference type="PROSITE" id="PS01360">
    <property type="entry name" value="ZF_MYND_1"/>
    <property type="match status" value="1"/>
</dbReference>
<evidence type="ECO:0000256" key="1">
    <source>
        <dbReference type="ARBA" id="ARBA00022723"/>
    </source>
</evidence>